<dbReference type="InterPro" id="IPR050416">
    <property type="entry name" value="FAD-linked_Oxidoreductase"/>
</dbReference>
<sequence length="510" mass="55934">MSHVSNVPSLLDFLPLVPAQRPEAEALLSQFRSLSENQKGSTRGSVLAKIFPLVFGENAHVEESSTYEEHRTQPWSTNCWLTPKVITTPSATQEVAQILALVRFLGATFSIRGGGHLQNPGFTSNDGGVVISFSRFTQLDLSEDKTTVDVGLGLRWLEVYKGLEEHGLTVCGGRVPDVGVSGLLLGGGLSFQNSEHSLGCMNVVDYELVLADSTITHANASENPDLFWALKGGGSNFGIVTRIRMTTIPNRIWAEGRVYASAQNPDLIAALMTYHQLIEKDNKASLIWHTLNESTLLIFLYCAPVEKPAVFSPFYDLPFLMNAVPPACMTVYQMVQGVANILAKEPLCHDMRTTTTLPSQAVYLAAEKARLEQVAALSDLERADLTMVIQPMSSLSVKVAHERGGNPLGLQAANHQWFLVMADYANISDEERVRESVRKIVDAVEEAAKAEEGVYLPFKYSNYASRDQDPLASYGEDNLRKLKEIAARYDPEGVFQILQNGGWLLSTAGV</sequence>
<gene>
    <name evidence="6" type="ORF">BDW59DRAFT_180373</name>
</gene>
<dbReference type="PANTHER" id="PTHR42973">
    <property type="entry name" value="BINDING OXIDOREDUCTASE, PUTATIVE (AFU_ORTHOLOGUE AFUA_1G17690)-RELATED"/>
    <property type="match status" value="1"/>
</dbReference>
<keyword evidence="7" id="KW-1185">Reference proteome</keyword>
<evidence type="ECO:0000313" key="7">
    <source>
        <dbReference type="Proteomes" id="UP001610335"/>
    </source>
</evidence>
<dbReference type="PROSITE" id="PS51387">
    <property type="entry name" value="FAD_PCMH"/>
    <property type="match status" value="1"/>
</dbReference>
<evidence type="ECO:0000256" key="2">
    <source>
        <dbReference type="ARBA" id="ARBA00022630"/>
    </source>
</evidence>
<evidence type="ECO:0000256" key="4">
    <source>
        <dbReference type="ARBA" id="ARBA00023002"/>
    </source>
</evidence>
<name>A0ABR4I985_9EURO</name>
<dbReference type="InterPro" id="IPR016169">
    <property type="entry name" value="FAD-bd_PCMH_sub2"/>
</dbReference>
<feature type="domain" description="FAD-binding PCMH-type" evidence="5">
    <location>
        <begin position="78"/>
        <end position="250"/>
    </location>
</feature>
<dbReference type="InterPro" id="IPR006094">
    <property type="entry name" value="Oxid_FAD_bind_N"/>
</dbReference>
<protein>
    <recommendedName>
        <fullName evidence="5">FAD-binding PCMH-type domain-containing protein</fullName>
    </recommendedName>
</protein>
<evidence type="ECO:0000259" key="5">
    <source>
        <dbReference type="PROSITE" id="PS51387"/>
    </source>
</evidence>
<dbReference type="InterPro" id="IPR036318">
    <property type="entry name" value="FAD-bd_PCMH-like_sf"/>
</dbReference>
<keyword evidence="4" id="KW-0560">Oxidoreductase</keyword>
<dbReference type="Pfam" id="PF01565">
    <property type="entry name" value="FAD_binding_4"/>
    <property type="match status" value="1"/>
</dbReference>
<dbReference type="Proteomes" id="UP001610335">
    <property type="component" value="Unassembled WGS sequence"/>
</dbReference>
<dbReference type="EMBL" id="JBFXLS010000045">
    <property type="protein sequence ID" value="KAL2824310.1"/>
    <property type="molecule type" value="Genomic_DNA"/>
</dbReference>
<accession>A0ABR4I985</accession>
<reference evidence="6 7" key="1">
    <citation type="submission" date="2024-07" db="EMBL/GenBank/DDBJ databases">
        <title>Section-level genome sequencing and comparative genomics of Aspergillus sections Usti and Cavernicolus.</title>
        <authorList>
            <consortium name="Lawrence Berkeley National Laboratory"/>
            <person name="Nybo J.L."/>
            <person name="Vesth T.C."/>
            <person name="Theobald S."/>
            <person name="Frisvad J.C."/>
            <person name="Larsen T.O."/>
            <person name="Kjaerboelling I."/>
            <person name="Rothschild-Mancinelli K."/>
            <person name="Lyhne E.K."/>
            <person name="Kogle M.E."/>
            <person name="Barry K."/>
            <person name="Clum A."/>
            <person name="Na H."/>
            <person name="Ledsgaard L."/>
            <person name="Lin J."/>
            <person name="Lipzen A."/>
            <person name="Kuo A."/>
            <person name="Riley R."/>
            <person name="Mondo S."/>
            <person name="LaButti K."/>
            <person name="Haridas S."/>
            <person name="Pangalinan J."/>
            <person name="Salamov A.A."/>
            <person name="Simmons B.A."/>
            <person name="Magnuson J.K."/>
            <person name="Chen J."/>
            <person name="Drula E."/>
            <person name="Henrissat B."/>
            <person name="Wiebenga A."/>
            <person name="Lubbers R.J."/>
            <person name="Gomes A.C."/>
            <person name="Makela M.R."/>
            <person name="Stajich J."/>
            <person name="Grigoriev I.V."/>
            <person name="Mortensen U.H."/>
            <person name="De vries R.P."/>
            <person name="Baker S.E."/>
            <person name="Andersen M.R."/>
        </authorList>
    </citation>
    <scope>NUCLEOTIDE SEQUENCE [LARGE SCALE GENOMIC DNA]</scope>
    <source>
        <strain evidence="6 7">CBS 600.67</strain>
    </source>
</reference>
<organism evidence="6 7">
    <name type="scientific">Aspergillus cavernicola</name>
    <dbReference type="NCBI Taxonomy" id="176166"/>
    <lineage>
        <taxon>Eukaryota</taxon>
        <taxon>Fungi</taxon>
        <taxon>Dikarya</taxon>
        <taxon>Ascomycota</taxon>
        <taxon>Pezizomycotina</taxon>
        <taxon>Eurotiomycetes</taxon>
        <taxon>Eurotiomycetidae</taxon>
        <taxon>Eurotiales</taxon>
        <taxon>Aspergillaceae</taxon>
        <taxon>Aspergillus</taxon>
        <taxon>Aspergillus subgen. Nidulantes</taxon>
    </lineage>
</organism>
<dbReference type="InterPro" id="IPR016166">
    <property type="entry name" value="FAD-bd_PCMH"/>
</dbReference>
<keyword evidence="2" id="KW-0285">Flavoprotein</keyword>
<evidence type="ECO:0000256" key="1">
    <source>
        <dbReference type="ARBA" id="ARBA00005466"/>
    </source>
</evidence>
<evidence type="ECO:0000256" key="3">
    <source>
        <dbReference type="ARBA" id="ARBA00022827"/>
    </source>
</evidence>
<keyword evidence="3" id="KW-0274">FAD</keyword>
<proteinExistence type="inferred from homology"/>
<dbReference type="Gene3D" id="3.30.465.10">
    <property type="match status" value="1"/>
</dbReference>
<dbReference type="SUPFAM" id="SSF56176">
    <property type="entry name" value="FAD-binding/transporter-associated domain-like"/>
    <property type="match status" value="1"/>
</dbReference>
<comment type="caution">
    <text evidence="6">The sequence shown here is derived from an EMBL/GenBank/DDBJ whole genome shotgun (WGS) entry which is preliminary data.</text>
</comment>
<dbReference type="PANTHER" id="PTHR42973:SF54">
    <property type="entry name" value="FAD-BINDING PCMH-TYPE DOMAIN-CONTAINING PROTEIN"/>
    <property type="match status" value="1"/>
</dbReference>
<comment type="similarity">
    <text evidence="1">Belongs to the oxygen-dependent FAD-linked oxidoreductase family.</text>
</comment>
<evidence type="ECO:0000313" key="6">
    <source>
        <dbReference type="EMBL" id="KAL2824310.1"/>
    </source>
</evidence>